<dbReference type="AlphaFoldDB" id="A0A2S4L0H3"/>
<name>A0A2S4L0H3_9HYPO</name>
<organism evidence="2 3">
    <name type="scientific">Tolypocladium paradoxum</name>
    <dbReference type="NCBI Taxonomy" id="94208"/>
    <lineage>
        <taxon>Eukaryota</taxon>
        <taxon>Fungi</taxon>
        <taxon>Dikarya</taxon>
        <taxon>Ascomycota</taxon>
        <taxon>Pezizomycotina</taxon>
        <taxon>Sordariomycetes</taxon>
        <taxon>Hypocreomycetidae</taxon>
        <taxon>Hypocreales</taxon>
        <taxon>Ophiocordycipitaceae</taxon>
        <taxon>Tolypocladium</taxon>
    </lineage>
</organism>
<accession>A0A2S4L0H3</accession>
<evidence type="ECO:0000313" key="3">
    <source>
        <dbReference type="Proteomes" id="UP000237481"/>
    </source>
</evidence>
<feature type="region of interest" description="Disordered" evidence="1">
    <location>
        <begin position="16"/>
        <end position="77"/>
    </location>
</feature>
<evidence type="ECO:0000313" key="2">
    <source>
        <dbReference type="EMBL" id="POR35948.1"/>
    </source>
</evidence>
<protein>
    <submittedName>
        <fullName evidence="2">Uncharacterized protein</fullName>
    </submittedName>
</protein>
<sequence>MVGSLVVDSCRRLDVASGDRRRRQTTSVEAEAKAQAGEASRGQRLEKYTAGAARGRQRDGEQGRPRRDRGGVEKEGDCAPSFVAGVDICKVRSGELHAAADVPAIAEKAARKPRLPLIPWAATTRRQLEA</sequence>
<dbReference type="Proteomes" id="UP000237481">
    <property type="component" value="Unassembled WGS sequence"/>
</dbReference>
<feature type="compositionally biased region" description="Basic and acidic residues" evidence="1">
    <location>
        <begin position="56"/>
        <end position="77"/>
    </location>
</feature>
<evidence type="ECO:0000256" key="1">
    <source>
        <dbReference type="SAM" id="MobiDB-lite"/>
    </source>
</evidence>
<dbReference type="OrthoDB" id="10606055at2759"/>
<comment type="caution">
    <text evidence="2">The sequence shown here is derived from an EMBL/GenBank/DDBJ whole genome shotgun (WGS) entry which is preliminary data.</text>
</comment>
<dbReference type="EMBL" id="PKSG01000376">
    <property type="protein sequence ID" value="POR35948.1"/>
    <property type="molecule type" value="Genomic_DNA"/>
</dbReference>
<reference evidence="2 3" key="1">
    <citation type="submission" date="2018-01" db="EMBL/GenBank/DDBJ databases">
        <title>Harnessing the power of phylogenomics to disentangle the directionality and signatures of interkingdom host jumping in the parasitic fungal genus Tolypocladium.</title>
        <authorList>
            <person name="Quandt C.A."/>
            <person name="Patterson W."/>
            <person name="Spatafora J.W."/>
        </authorList>
    </citation>
    <scope>NUCLEOTIDE SEQUENCE [LARGE SCALE GENOMIC DNA]</scope>
    <source>
        <strain evidence="2 3">NRBC 100945</strain>
    </source>
</reference>
<keyword evidence="3" id="KW-1185">Reference proteome</keyword>
<gene>
    <name evidence="2" type="ORF">TPAR_03855</name>
</gene>
<proteinExistence type="predicted"/>